<evidence type="ECO:0000313" key="1">
    <source>
        <dbReference type="EMBL" id="KEZ87957.1"/>
    </source>
</evidence>
<dbReference type="eggNOG" id="ENOG5031SQV">
    <property type="taxonomic scope" value="Bacteria"/>
</dbReference>
<dbReference type="RefSeq" id="WP_035130414.1">
    <property type="nucleotide sequence ID" value="NZ_JPMD01000006.1"/>
</dbReference>
<name>A0A084JG73_9CLOT</name>
<evidence type="ECO:0008006" key="3">
    <source>
        <dbReference type="Google" id="ProtNLM"/>
    </source>
</evidence>
<protein>
    <recommendedName>
        <fullName evidence="3">DUF4177 domain-containing protein</fullName>
    </recommendedName>
</protein>
<reference evidence="1 2" key="1">
    <citation type="submission" date="2014-07" db="EMBL/GenBank/DDBJ databases">
        <title>Draft genome of Clostridium sulfidigenes 113A isolated from sediments associated with methane hydrate from Krishna Godavari basin.</title>
        <authorList>
            <person name="Honkalas V.S."/>
            <person name="Dabir A.P."/>
            <person name="Arora P."/>
            <person name="Dhakephalkar P.K."/>
        </authorList>
    </citation>
    <scope>NUCLEOTIDE SEQUENCE [LARGE SCALE GENOMIC DNA]</scope>
    <source>
        <strain evidence="1 2">113A</strain>
    </source>
</reference>
<dbReference type="AlphaFoldDB" id="A0A084JG73"/>
<dbReference type="EMBL" id="JPMD01000006">
    <property type="protein sequence ID" value="KEZ87957.1"/>
    <property type="molecule type" value="Genomic_DNA"/>
</dbReference>
<proteinExistence type="predicted"/>
<comment type="caution">
    <text evidence="1">The sequence shown here is derived from an EMBL/GenBank/DDBJ whole genome shotgun (WGS) entry which is preliminary data.</text>
</comment>
<organism evidence="1 2">
    <name type="scientific">Clostridium sulfidigenes</name>
    <dbReference type="NCBI Taxonomy" id="318464"/>
    <lineage>
        <taxon>Bacteria</taxon>
        <taxon>Bacillati</taxon>
        <taxon>Bacillota</taxon>
        <taxon>Clostridia</taxon>
        <taxon>Eubacteriales</taxon>
        <taxon>Clostridiaceae</taxon>
        <taxon>Clostridium</taxon>
    </lineage>
</organism>
<dbReference type="InterPro" id="IPR025234">
    <property type="entry name" value="YjzH-like"/>
</dbReference>
<accession>A0A084JG73</accession>
<dbReference type="Pfam" id="PF13783">
    <property type="entry name" value="DUF4177"/>
    <property type="match status" value="1"/>
</dbReference>
<dbReference type="Proteomes" id="UP000028542">
    <property type="component" value="Unassembled WGS sequence"/>
</dbReference>
<sequence>MYEYKVLKWRFDLNSAEDLEQELNGYASTGWRVFNIIPNLKGSGSFIYGAVNENEATIILERVKKN</sequence>
<evidence type="ECO:0000313" key="2">
    <source>
        <dbReference type="Proteomes" id="UP000028542"/>
    </source>
</evidence>
<gene>
    <name evidence="1" type="ORF">IO99_03760</name>
</gene>
<keyword evidence="2" id="KW-1185">Reference proteome</keyword>